<keyword evidence="16" id="KW-1185">Reference proteome</keyword>
<comment type="caution">
    <text evidence="15">The sequence shown here is derived from an EMBL/GenBank/DDBJ whole genome shotgun (WGS) entry which is preliminary data.</text>
</comment>
<evidence type="ECO:0000256" key="2">
    <source>
        <dbReference type="ARBA" id="ARBA00022598"/>
    </source>
</evidence>
<dbReference type="UniPathway" id="UPA00219"/>
<evidence type="ECO:0000256" key="10">
    <source>
        <dbReference type="HAMAP-Rule" id="MF_02019"/>
    </source>
</evidence>
<keyword evidence="4 10" id="KW-0547">Nucleotide-binding</keyword>
<dbReference type="HAMAP" id="MF_02019">
    <property type="entry name" value="MurF"/>
    <property type="match status" value="1"/>
</dbReference>
<evidence type="ECO:0000256" key="8">
    <source>
        <dbReference type="ARBA" id="ARBA00023306"/>
    </source>
</evidence>
<dbReference type="EC" id="6.3.2.10" evidence="10 11"/>
<dbReference type="Proteomes" id="UP000277108">
    <property type="component" value="Unassembled WGS sequence"/>
</dbReference>
<dbReference type="AlphaFoldDB" id="A0A3N5BI24"/>
<keyword evidence="8 10" id="KW-0131">Cell cycle</keyword>
<evidence type="ECO:0000256" key="4">
    <source>
        <dbReference type="ARBA" id="ARBA00022741"/>
    </source>
</evidence>
<proteinExistence type="inferred from homology"/>
<dbReference type="GO" id="GO:0005737">
    <property type="term" value="C:cytoplasm"/>
    <property type="evidence" value="ECO:0007669"/>
    <property type="project" value="UniProtKB-SubCell"/>
</dbReference>
<comment type="function">
    <text evidence="10 11">Involved in cell wall formation. Catalyzes the final step in the synthesis of UDP-N-acetylmuramoyl-pentapeptide, the precursor of murein.</text>
</comment>
<evidence type="ECO:0000256" key="7">
    <source>
        <dbReference type="ARBA" id="ARBA00022984"/>
    </source>
</evidence>
<feature type="binding site" evidence="10">
    <location>
        <begin position="113"/>
        <end position="119"/>
    </location>
    <ligand>
        <name>ATP</name>
        <dbReference type="ChEBI" id="CHEBI:30616"/>
    </ligand>
</feature>
<dbReference type="InterPro" id="IPR036615">
    <property type="entry name" value="Mur_ligase_C_dom_sf"/>
</dbReference>
<dbReference type="InterPro" id="IPR035911">
    <property type="entry name" value="MurE/MurF_N"/>
</dbReference>
<comment type="catalytic activity">
    <reaction evidence="10 11">
        <text>D-alanyl-D-alanine + UDP-N-acetyl-alpha-D-muramoyl-L-alanyl-gamma-D-glutamyl-meso-2,6-diaminopimelate + ATP = UDP-N-acetyl-alpha-D-muramoyl-L-alanyl-gamma-D-glutamyl-meso-2,6-diaminopimeloyl-D-alanyl-D-alanine + ADP + phosphate + H(+)</text>
        <dbReference type="Rhea" id="RHEA:28374"/>
        <dbReference type="ChEBI" id="CHEBI:15378"/>
        <dbReference type="ChEBI" id="CHEBI:30616"/>
        <dbReference type="ChEBI" id="CHEBI:43474"/>
        <dbReference type="ChEBI" id="CHEBI:57822"/>
        <dbReference type="ChEBI" id="CHEBI:61386"/>
        <dbReference type="ChEBI" id="CHEBI:83905"/>
        <dbReference type="ChEBI" id="CHEBI:456216"/>
        <dbReference type="EC" id="6.3.2.10"/>
    </reaction>
</comment>
<organism evidence="15 16">
    <name type="scientific">Abyssicoccus albus</name>
    <dbReference type="NCBI Taxonomy" id="1817405"/>
    <lineage>
        <taxon>Bacteria</taxon>
        <taxon>Bacillati</taxon>
        <taxon>Bacillota</taxon>
        <taxon>Bacilli</taxon>
        <taxon>Bacillales</taxon>
        <taxon>Abyssicoccaceae</taxon>
    </lineage>
</organism>
<feature type="domain" description="Mur ligase central" evidence="14">
    <location>
        <begin position="111"/>
        <end position="297"/>
    </location>
</feature>
<dbReference type="SUPFAM" id="SSF63418">
    <property type="entry name" value="MurE/MurF N-terminal domain"/>
    <property type="match status" value="1"/>
</dbReference>
<keyword evidence="3 10" id="KW-0132">Cell division</keyword>
<dbReference type="NCBIfam" id="TIGR01143">
    <property type="entry name" value="murF"/>
    <property type="match status" value="1"/>
</dbReference>
<feature type="domain" description="Mur ligase C-terminal" evidence="13">
    <location>
        <begin position="319"/>
        <end position="439"/>
    </location>
</feature>
<comment type="subcellular location">
    <subcellularLocation>
        <location evidence="10 11">Cytoplasm</location>
    </subcellularLocation>
</comment>
<comment type="pathway">
    <text evidence="10 11">Cell wall biogenesis; peptidoglycan biosynthesis.</text>
</comment>
<evidence type="ECO:0000256" key="5">
    <source>
        <dbReference type="ARBA" id="ARBA00022840"/>
    </source>
</evidence>
<keyword evidence="1 10" id="KW-0963">Cytoplasm</keyword>
<evidence type="ECO:0000259" key="12">
    <source>
        <dbReference type="Pfam" id="PF01225"/>
    </source>
</evidence>
<evidence type="ECO:0000256" key="6">
    <source>
        <dbReference type="ARBA" id="ARBA00022960"/>
    </source>
</evidence>
<evidence type="ECO:0000313" key="15">
    <source>
        <dbReference type="EMBL" id="RPF56409.1"/>
    </source>
</evidence>
<dbReference type="InterPro" id="IPR000713">
    <property type="entry name" value="Mur_ligase_N"/>
</dbReference>
<dbReference type="Gene3D" id="3.90.190.20">
    <property type="entry name" value="Mur ligase, C-terminal domain"/>
    <property type="match status" value="1"/>
</dbReference>
<dbReference type="OrthoDB" id="9801978at2"/>
<keyword evidence="9 10" id="KW-0961">Cell wall biogenesis/degradation</keyword>
<dbReference type="Gene3D" id="3.40.1390.10">
    <property type="entry name" value="MurE/MurF, N-terminal domain"/>
    <property type="match status" value="1"/>
</dbReference>
<dbReference type="InterPro" id="IPR004101">
    <property type="entry name" value="Mur_ligase_C"/>
</dbReference>
<dbReference type="SUPFAM" id="SSF53244">
    <property type="entry name" value="MurD-like peptide ligases, peptide-binding domain"/>
    <property type="match status" value="1"/>
</dbReference>
<gene>
    <name evidence="10" type="primary">murF</name>
    <name evidence="15" type="ORF">EDD62_1045</name>
</gene>
<keyword evidence="6 10" id="KW-0133">Cell shape</keyword>
<dbReference type="PANTHER" id="PTHR43024">
    <property type="entry name" value="UDP-N-ACETYLMURAMOYL-TRIPEPTIDE--D-ALANYL-D-ALANINE LIGASE"/>
    <property type="match status" value="1"/>
</dbReference>
<dbReference type="Pfam" id="PF02875">
    <property type="entry name" value="Mur_ligase_C"/>
    <property type="match status" value="1"/>
</dbReference>
<dbReference type="GO" id="GO:0071555">
    <property type="term" value="P:cell wall organization"/>
    <property type="evidence" value="ECO:0007669"/>
    <property type="project" value="UniProtKB-KW"/>
</dbReference>
<reference evidence="15 16" key="1">
    <citation type="submission" date="2018-11" db="EMBL/GenBank/DDBJ databases">
        <title>Genomic Encyclopedia of Type Strains, Phase IV (KMG-IV): sequencing the most valuable type-strain genomes for metagenomic binning, comparative biology and taxonomic classification.</title>
        <authorList>
            <person name="Goeker M."/>
        </authorList>
    </citation>
    <scope>NUCLEOTIDE SEQUENCE [LARGE SCALE GENOMIC DNA]</scope>
    <source>
        <strain evidence="15 16">DSM 29158</strain>
    </source>
</reference>
<keyword evidence="2 10" id="KW-0436">Ligase</keyword>
<dbReference type="GO" id="GO:0005524">
    <property type="term" value="F:ATP binding"/>
    <property type="evidence" value="ECO:0007669"/>
    <property type="project" value="UniProtKB-UniRule"/>
</dbReference>
<keyword evidence="7 10" id="KW-0573">Peptidoglycan synthesis</keyword>
<dbReference type="InterPro" id="IPR051046">
    <property type="entry name" value="MurCDEF_CellWall_CoF430Synth"/>
</dbReference>
<sequence>MINISIEDVCKYCDGEMYHVKDSTKQIRGVTIDSREVQQDMLFIPLLGERTDGHRYVQQSNDDGALISLWQRDQANKPEGVPLIIVEDTLVALQQIAKYYLQRINPKVIGVTGSNGKTTTKDMIYTALQSTYNVQKTEGNYNNEIGMPLTILSLNKDCEVAILEMGMDRFHDIELLSNLAKPDIAVITNIGESHMEHLGSREGIAKAKSEITIGLKDEGLLIIDGDEPLLSSHRQETRYNTLTVGLDETSQIFVDQIDIREGMIQFKSNLTDEGQWIKLSLLGEHNAKNALYSLVVAKQLNVDMTEAIHQLATVELTPMRMQPIQGLNGSLIINDAYNASPTSMMSAIRSVRDLKERAILVLGDMLEIGDEKTSYYNSMAQLINESPSIEAVYLYGEDIVILEQRIDCYCKHFEDKTSMTSVLQQEMNEQTVILFKGSRGLKLETIIDGILADN</sequence>
<dbReference type="SUPFAM" id="SSF53623">
    <property type="entry name" value="MurD-like peptide ligases, catalytic domain"/>
    <property type="match status" value="1"/>
</dbReference>
<dbReference type="GO" id="GO:0008360">
    <property type="term" value="P:regulation of cell shape"/>
    <property type="evidence" value="ECO:0007669"/>
    <property type="project" value="UniProtKB-KW"/>
</dbReference>
<dbReference type="GO" id="GO:0008766">
    <property type="term" value="F:UDP-N-acetylmuramoylalanyl-D-glutamyl-2,6-diaminopimelate-D-alanyl-D-alanine ligase activity"/>
    <property type="evidence" value="ECO:0007669"/>
    <property type="project" value="RHEA"/>
</dbReference>
<evidence type="ECO:0000256" key="9">
    <source>
        <dbReference type="ARBA" id="ARBA00023316"/>
    </source>
</evidence>
<keyword evidence="5 10" id="KW-0067">ATP-binding</keyword>
<protein>
    <recommendedName>
        <fullName evidence="10 11">UDP-N-acetylmuramoyl-tripeptide--D-alanyl-D-alanine ligase</fullName>
        <ecNumber evidence="10 11">6.3.2.10</ecNumber>
    </recommendedName>
    <alternativeName>
        <fullName evidence="10">D-alanyl-D-alanine-adding enzyme</fullName>
    </alternativeName>
</protein>
<dbReference type="InterPro" id="IPR013221">
    <property type="entry name" value="Mur_ligase_cen"/>
</dbReference>
<dbReference type="PANTHER" id="PTHR43024:SF1">
    <property type="entry name" value="UDP-N-ACETYLMURAMOYL-TRIPEPTIDE--D-ALANYL-D-ALANINE LIGASE"/>
    <property type="match status" value="1"/>
</dbReference>
<dbReference type="Pfam" id="PF01225">
    <property type="entry name" value="Mur_ligase"/>
    <property type="match status" value="1"/>
</dbReference>
<accession>A0A3N5BI24</accession>
<evidence type="ECO:0000313" key="16">
    <source>
        <dbReference type="Proteomes" id="UP000277108"/>
    </source>
</evidence>
<dbReference type="Pfam" id="PF08245">
    <property type="entry name" value="Mur_ligase_M"/>
    <property type="match status" value="1"/>
</dbReference>
<evidence type="ECO:0000256" key="11">
    <source>
        <dbReference type="RuleBase" id="RU004136"/>
    </source>
</evidence>
<dbReference type="GO" id="GO:0009252">
    <property type="term" value="P:peptidoglycan biosynthetic process"/>
    <property type="evidence" value="ECO:0007669"/>
    <property type="project" value="UniProtKB-UniRule"/>
</dbReference>
<evidence type="ECO:0000256" key="3">
    <source>
        <dbReference type="ARBA" id="ARBA00022618"/>
    </source>
</evidence>
<evidence type="ECO:0000259" key="13">
    <source>
        <dbReference type="Pfam" id="PF02875"/>
    </source>
</evidence>
<feature type="domain" description="Mur ligase N-terminal catalytic" evidence="12">
    <location>
        <begin position="27"/>
        <end position="99"/>
    </location>
</feature>
<dbReference type="EMBL" id="RKRK01000003">
    <property type="protein sequence ID" value="RPF56409.1"/>
    <property type="molecule type" value="Genomic_DNA"/>
</dbReference>
<evidence type="ECO:0000259" key="14">
    <source>
        <dbReference type="Pfam" id="PF08245"/>
    </source>
</evidence>
<dbReference type="Gene3D" id="3.40.1190.10">
    <property type="entry name" value="Mur-like, catalytic domain"/>
    <property type="match status" value="1"/>
</dbReference>
<name>A0A3N5BI24_9BACL</name>
<dbReference type="InterPro" id="IPR005863">
    <property type="entry name" value="UDP-N-AcMur_synth"/>
</dbReference>
<dbReference type="GO" id="GO:0051301">
    <property type="term" value="P:cell division"/>
    <property type="evidence" value="ECO:0007669"/>
    <property type="project" value="UniProtKB-KW"/>
</dbReference>
<dbReference type="GO" id="GO:0047480">
    <property type="term" value="F:UDP-N-acetylmuramoyl-tripeptide-D-alanyl-D-alanine ligase activity"/>
    <property type="evidence" value="ECO:0007669"/>
    <property type="project" value="UniProtKB-UniRule"/>
</dbReference>
<evidence type="ECO:0000256" key="1">
    <source>
        <dbReference type="ARBA" id="ARBA00022490"/>
    </source>
</evidence>
<dbReference type="RefSeq" id="WP_123807806.1">
    <property type="nucleotide sequence ID" value="NZ_RKRK01000003.1"/>
</dbReference>
<comment type="similarity">
    <text evidence="10">Belongs to the MurCDEF family. MurF subfamily.</text>
</comment>
<dbReference type="InterPro" id="IPR036565">
    <property type="entry name" value="Mur-like_cat_sf"/>
</dbReference>